<dbReference type="AlphaFoldDB" id="K4AAR1"/>
<feature type="compositionally biased region" description="Basic residues" evidence="1">
    <location>
        <begin position="145"/>
        <end position="170"/>
    </location>
</feature>
<dbReference type="Gramene" id="KQK90252">
    <property type="protein sequence ID" value="KQK90252"/>
    <property type="gene ID" value="SETIT_035968mg"/>
</dbReference>
<dbReference type="Pfam" id="PF03478">
    <property type="entry name" value="Beta-prop_KIB1-4"/>
    <property type="match status" value="1"/>
</dbReference>
<dbReference type="InParanoid" id="K4AAR1"/>
<reference evidence="4" key="1">
    <citation type="journal article" date="2012" name="Nat. Biotechnol.">
        <title>Reference genome sequence of the model plant Setaria.</title>
        <authorList>
            <person name="Bennetzen J.L."/>
            <person name="Schmutz J."/>
            <person name="Wang H."/>
            <person name="Percifield R."/>
            <person name="Hawkins J."/>
            <person name="Pontaroli A.C."/>
            <person name="Estep M."/>
            <person name="Feng L."/>
            <person name="Vaughn J.N."/>
            <person name="Grimwood J."/>
            <person name="Jenkins J."/>
            <person name="Barry K."/>
            <person name="Lindquist E."/>
            <person name="Hellsten U."/>
            <person name="Deshpande S."/>
            <person name="Wang X."/>
            <person name="Wu X."/>
            <person name="Mitros T."/>
            <person name="Triplett J."/>
            <person name="Yang X."/>
            <person name="Ye C.Y."/>
            <person name="Mauro-Herrera M."/>
            <person name="Wang L."/>
            <person name="Li P."/>
            <person name="Sharma M."/>
            <person name="Sharma R."/>
            <person name="Ronald P.C."/>
            <person name="Panaud O."/>
            <person name="Kellogg E.A."/>
            <person name="Brutnell T.P."/>
            <person name="Doust A.N."/>
            <person name="Tuskan G.A."/>
            <person name="Rokhsar D."/>
            <person name="Devos K.M."/>
        </authorList>
    </citation>
    <scope>NUCLEOTIDE SEQUENCE [LARGE SCALE GENOMIC DNA]</scope>
    <source>
        <strain evidence="4">cv. Yugu1</strain>
    </source>
</reference>
<sequence length="403" mass="45212">MLPWLALPDGTFFGFPGSAALRFPDAAGYHGSCDDWLIFNGDGDGHGGDGYLLANPFSGDTVQLPGLSCVRFVVTKNGEALAWRRVTDDRRSPPRDDDRAQDDHVPGPGRGRHRRRRAARQDRDVPPRRGFLGDQRPRRVEGVHGHRVLRRQGVRGRGHRRPLRHARRRLSSPASHGWPGLGASSRPLTRCRRDGASRHRQQCGTWTMAVRKLVVCPDGFIAAIFGREHFAKVALCSLETFSWSHSAHDRWRWYDDLAFCGSRLYAITADEDLLALDVGVDGDTGEPFVSRVERVIEGHCPRTIAVVHYLVPSAPGGGALLMVRRRFPHDEDGRSRFTVFRADLASSRGHVRDDCAGMWFWEPRRRADHHAAVYDMFDGTVSDILPRQTQDDGPALATWLFPD</sequence>
<accession>K4AAR1</accession>
<reference evidence="3" key="2">
    <citation type="submission" date="2018-08" db="UniProtKB">
        <authorList>
            <consortium name="EnsemblPlants"/>
        </authorList>
    </citation>
    <scope>IDENTIFICATION</scope>
    <source>
        <strain evidence="3">Yugu1</strain>
    </source>
</reference>
<dbReference type="InterPro" id="IPR005174">
    <property type="entry name" value="KIB1-4_b-propeller"/>
</dbReference>
<evidence type="ECO:0000256" key="1">
    <source>
        <dbReference type="SAM" id="MobiDB-lite"/>
    </source>
</evidence>
<dbReference type="EMBL" id="AGNK02005914">
    <property type="status" value="NOT_ANNOTATED_CDS"/>
    <property type="molecule type" value="Genomic_DNA"/>
</dbReference>
<protein>
    <recommendedName>
        <fullName evidence="2">KIB1-4 beta-propeller domain-containing protein</fullName>
    </recommendedName>
</protein>
<evidence type="ECO:0000313" key="3">
    <source>
        <dbReference type="EnsemblPlants" id="KQK90252"/>
    </source>
</evidence>
<organism evidence="3 4">
    <name type="scientific">Setaria italica</name>
    <name type="common">Foxtail millet</name>
    <name type="synonym">Panicum italicum</name>
    <dbReference type="NCBI Taxonomy" id="4555"/>
    <lineage>
        <taxon>Eukaryota</taxon>
        <taxon>Viridiplantae</taxon>
        <taxon>Streptophyta</taxon>
        <taxon>Embryophyta</taxon>
        <taxon>Tracheophyta</taxon>
        <taxon>Spermatophyta</taxon>
        <taxon>Magnoliopsida</taxon>
        <taxon>Liliopsida</taxon>
        <taxon>Poales</taxon>
        <taxon>Poaceae</taxon>
        <taxon>PACMAD clade</taxon>
        <taxon>Panicoideae</taxon>
        <taxon>Panicodae</taxon>
        <taxon>Paniceae</taxon>
        <taxon>Cenchrinae</taxon>
        <taxon>Setaria</taxon>
    </lineage>
</organism>
<evidence type="ECO:0000259" key="2">
    <source>
        <dbReference type="Pfam" id="PF03478"/>
    </source>
</evidence>
<name>K4AAR1_SETIT</name>
<keyword evidence="4" id="KW-1185">Reference proteome</keyword>
<dbReference type="EnsemblPlants" id="KQK90252">
    <property type="protein sequence ID" value="KQK90252"/>
    <property type="gene ID" value="SETIT_035968mg"/>
</dbReference>
<dbReference type="PANTHER" id="PTHR33110">
    <property type="entry name" value="F-BOX/KELCH-REPEAT PROTEIN-RELATED"/>
    <property type="match status" value="1"/>
</dbReference>
<feature type="compositionally biased region" description="Basic and acidic residues" evidence="1">
    <location>
        <begin position="135"/>
        <end position="144"/>
    </location>
</feature>
<feature type="region of interest" description="Disordered" evidence="1">
    <location>
        <begin position="85"/>
        <end position="194"/>
    </location>
</feature>
<feature type="compositionally biased region" description="Basic and acidic residues" evidence="1">
    <location>
        <begin position="85"/>
        <end position="105"/>
    </location>
</feature>
<dbReference type="eggNOG" id="ENOG502R5ZN">
    <property type="taxonomic scope" value="Eukaryota"/>
</dbReference>
<feature type="domain" description="KIB1-4 beta-propeller" evidence="2">
    <location>
        <begin position="20"/>
        <end position="346"/>
    </location>
</feature>
<dbReference type="HOGENOM" id="CLU_019286_9_0_1"/>
<dbReference type="PANTHER" id="PTHR33110:SF110">
    <property type="entry name" value="OS11G0624400 PROTEIN"/>
    <property type="match status" value="1"/>
</dbReference>
<proteinExistence type="predicted"/>
<dbReference type="Proteomes" id="UP000004995">
    <property type="component" value="Unassembled WGS sequence"/>
</dbReference>
<evidence type="ECO:0000313" key="4">
    <source>
        <dbReference type="Proteomes" id="UP000004995"/>
    </source>
</evidence>